<evidence type="ECO:0000313" key="1">
    <source>
        <dbReference type="EMBL" id="KAK4729701.1"/>
    </source>
</evidence>
<organism evidence="1 2">
    <name type="scientific">Solanum pinnatisectum</name>
    <name type="common">tansyleaf nightshade</name>
    <dbReference type="NCBI Taxonomy" id="50273"/>
    <lineage>
        <taxon>Eukaryota</taxon>
        <taxon>Viridiplantae</taxon>
        <taxon>Streptophyta</taxon>
        <taxon>Embryophyta</taxon>
        <taxon>Tracheophyta</taxon>
        <taxon>Spermatophyta</taxon>
        <taxon>Magnoliopsida</taxon>
        <taxon>eudicotyledons</taxon>
        <taxon>Gunneridae</taxon>
        <taxon>Pentapetalae</taxon>
        <taxon>asterids</taxon>
        <taxon>lamiids</taxon>
        <taxon>Solanales</taxon>
        <taxon>Solanaceae</taxon>
        <taxon>Solanoideae</taxon>
        <taxon>Solaneae</taxon>
        <taxon>Solanum</taxon>
    </lineage>
</organism>
<protein>
    <submittedName>
        <fullName evidence="1">Uncharacterized protein</fullName>
    </submittedName>
</protein>
<comment type="caution">
    <text evidence="1">The sequence shown here is derived from an EMBL/GenBank/DDBJ whole genome shotgun (WGS) entry which is preliminary data.</text>
</comment>
<dbReference type="AlphaFoldDB" id="A0AAV9LVB7"/>
<proteinExistence type="predicted"/>
<name>A0AAV9LVB7_9SOLN</name>
<gene>
    <name evidence="1" type="ORF">R3W88_022689</name>
</gene>
<dbReference type="EMBL" id="JAWPEI010000004">
    <property type="protein sequence ID" value="KAK4729701.1"/>
    <property type="molecule type" value="Genomic_DNA"/>
</dbReference>
<accession>A0AAV9LVB7</accession>
<keyword evidence="2" id="KW-1185">Reference proteome</keyword>
<dbReference type="Proteomes" id="UP001311915">
    <property type="component" value="Unassembled WGS sequence"/>
</dbReference>
<evidence type="ECO:0000313" key="2">
    <source>
        <dbReference type="Proteomes" id="UP001311915"/>
    </source>
</evidence>
<sequence>MDRFGRTTHLATKKTQVPFTPEKNLCTSNSFYLLAVEDERNGNMDDNSNNITLVKVKENAIDTIQNPTVMQTDDTQLWLGNAENSNTILHNIVSHNIEEVRGQQDLIENGDVDSSLVESHGDGDLSPRILKSIKSARKGKK</sequence>
<reference evidence="1 2" key="1">
    <citation type="submission" date="2023-10" db="EMBL/GenBank/DDBJ databases">
        <title>Genome-Wide Identification Analysis in wild type Solanum Pinnatisectum Reveals Some Genes Defensing Phytophthora Infestans.</title>
        <authorList>
            <person name="Sun C."/>
        </authorList>
    </citation>
    <scope>NUCLEOTIDE SEQUENCE [LARGE SCALE GENOMIC DNA]</scope>
    <source>
        <strain evidence="1">LQN</strain>
        <tissue evidence="1">Leaf</tissue>
    </source>
</reference>